<reference evidence="4" key="1">
    <citation type="submission" date="2023-08" db="EMBL/GenBank/DDBJ databases">
        <title>Pelteobagrus vachellii genome.</title>
        <authorList>
            <person name="Liu H."/>
        </authorList>
    </citation>
    <scope>NUCLEOTIDE SEQUENCE</scope>
    <source>
        <strain evidence="4">PRFRI_2022a</strain>
        <tissue evidence="4">Muscle</tissue>
    </source>
</reference>
<sequence>MPCDSDKFDHTCCKKCPKGSRVLSNCNQTSETKCEPCPKGYYLDDDYYSEKCFQCGSCSLNNHMEISEPCTNESNTKCKCIEGFYCTTALQGNCESCKQVRLCPPGQGVSVHHNSTHDTVCKQCPTGTFNNKTDHLTTCQNHTRCLDLGRYLLSEGTAETDAKCGDFIPRCHWMIPASLWAGLILTLILVFIGVMCLRCKKRKRKAVITMGSSQNFVPPALPPDVIKYPRSPEIQTPTNNSKLCTEEYDGPLECDGVEHSVFSEKFGAFSVPETCLSFISEHYRSEPQEDDWPAL</sequence>
<accession>A0AA88T081</accession>
<dbReference type="Gene3D" id="2.10.50.10">
    <property type="entry name" value="Tumor Necrosis Factor Receptor, subunit A, domain 2"/>
    <property type="match status" value="3"/>
</dbReference>
<dbReference type="AlphaFoldDB" id="A0AA88T081"/>
<dbReference type="EMBL" id="JAVHJS010000006">
    <property type="protein sequence ID" value="KAK2855319.1"/>
    <property type="molecule type" value="Genomic_DNA"/>
</dbReference>
<dbReference type="Proteomes" id="UP001187315">
    <property type="component" value="Unassembled WGS sequence"/>
</dbReference>
<keyword evidence="2" id="KW-1133">Transmembrane helix</keyword>
<dbReference type="PANTHER" id="PTHR46875:SF2">
    <property type="entry name" value="TUMOR NECROSIS FACTOR RECEPTOR SUPERFAMILY MEMBER 5-LIKE ISOFORM X1"/>
    <property type="match status" value="1"/>
</dbReference>
<dbReference type="GO" id="GO:0006915">
    <property type="term" value="P:apoptotic process"/>
    <property type="evidence" value="ECO:0007669"/>
    <property type="project" value="InterPro"/>
</dbReference>
<keyword evidence="2" id="KW-0472">Membrane</keyword>
<evidence type="ECO:0000259" key="3">
    <source>
        <dbReference type="PROSITE" id="PS50050"/>
    </source>
</evidence>
<gene>
    <name evidence="4" type="ORF">Q7C36_007188</name>
</gene>
<dbReference type="InterPro" id="IPR052135">
    <property type="entry name" value="TNFRSF5"/>
</dbReference>
<dbReference type="GO" id="GO:0006955">
    <property type="term" value="P:immune response"/>
    <property type="evidence" value="ECO:0007669"/>
    <property type="project" value="InterPro"/>
</dbReference>
<organism evidence="4 5">
    <name type="scientific">Tachysurus vachellii</name>
    <name type="common">Darkbarbel catfish</name>
    <name type="synonym">Pelteobagrus vachellii</name>
    <dbReference type="NCBI Taxonomy" id="175792"/>
    <lineage>
        <taxon>Eukaryota</taxon>
        <taxon>Metazoa</taxon>
        <taxon>Chordata</taxon>
        <taxon>Craniata</taxon>
        <taxon>Vertebrata</taxon>
        <taxon>Euteleostomi</taxon>
        <taxon>Actinopterygii</taxon>
        <taxon>Neopterygii</taxon>
        <taxon>Teleostei</taxon>
        <taxon>Ostariophysi</taxon>
        <taxon>Siluriformes</taxon>
        <taxon>Bagridae</taxon>
        <taxon>Tachysurus</taxon>
    </lineage>
</organism>
<protein>
    <recommendedName>
        <fullName evidence="3">TNFR-Cys domain-containing protein</fullName>
    </recommendedName>
</protein>
<comment type="caution">
    <text evidence="4">The sequence shown here is derived from an EMBL/GenBank/DDBJ whole genome shotgun (WGS) entry which is preliminary data.</text>
</comment>
<dbReference type="GO" id="GO:0035631">
    <property type="term" value="C:CD40 receptor complex"/>
    <property type="evidence" value="ECO:0007669"/>
    <property type="project" value="TreeGrafter"/>
</dbReference>
<dbReference type="SUPFAM" id="SSF57586">
    <property type="entry name" value="TNF receptor-like"/>
    <property type="match status" value="3"/>
</dbReference>
<dbReference type="GO" id="GO:0009897">
    <property type="term" value="C:external side of plasma membrane"/>
    <property type="evidence" value="ECO:0007669"/>
    <property type="project" value="TreeGrafter"/>
</dbReference>
<dbReference type="PRINTS" id="PR01680">
    <property type="entry name" value="TNFACTORR6"/>
</dbReference>
<keyword evidence="1" id="KW-1015">Disulfide bond</keyword>
<feature type="disulfide bond" evidence="1">
    <location>
        <begin position="37"/>
        <end position="52"/>
    </location>
</feature>
<feature type="transmembrane region" description="Helical" evidence="2">
    <location>
        <begin position="173"/>
        <end position="197"/>
    </location>
</feature>
<evidence type="ECO:0000256" key="2">
    <source>
        <dbReference type="SAM" id="Phobius"/>
    </source>
</evidence>
<feature type="domain" description="TNFR-Cys" evidence="3">
    <location>
        <begin position="79"/>
        <end position="121"/>
    </location>
</feature>
<dbReference type="Pfam" id="PF00020">
    <property type="entry name" value="TNFR_c6"/>
    <property type="match status" value="2"/>
</dbReference>
<dbReference type="InterPro" id="IPR008063">
    <property type="entry name" value="Fas_rcpt"/>
</dbReference>
<evidence type="ECO:0000256" key="1">
    <source>
        <dbReference type="PROSITE-ProRule" id="PRU00206"/>
    </source>
</evidence>
<name>A0AA88T081_TACVA</name>
<dbReference type="SMART" id="SM00208">
    <property type="entry name" value="TNFR"/>
    <property type="match status" value="4"/>
</dbReference>
<evidence type="ECO:0000313" key="5">
    <source>
        <dbReference type="Proteomes" id="UP001187315"/>
    </source>
</evidence>
<dbReference type="GO" id="GO:0004888">
    <property type="term" value="F:transmembrane signaling receptor activity"/>
    <property type="evidence" value="ECO:0007669"/>
    <property type="project" value="InterPro"/>
</dbReference>
<feature type="disulfide bond" evidence="1">
    <location>
        <begin position="103"/>
        <end position="121"/>
    </location>
</feature>
<proteinExistence type="predicted"/>
<feature type="repeat" description="TNFR-Cys" evidence="1">
    <location>
        <begin position="79"/>
        <end position="121"/>
    </location>
</feature>
<evidence type="ECO:0000313" key="4">
    <source>
        <dbReference type="EMBL" id="KAK2855319.1"/>
    </source>
</evidence>
<dbReference type="PROSITE" id="PS50050">
    <property type="entry name" value="TNFR_NGFR_2"/>
    <property type="match status" value="2"/>
</dbReference>
<dbReference type="PANTHER" id="PTHR46875">
    <property type="entry name" value="TUMOR NECROSIS FACTOR RECEPTOR SUPERFAMILY MEMBER 5"/>
    <property type="match status" value="1"/>
</dbReference>
<dbReference type="GO" id="GO:0002768">
    <property type="term" value="P:immune response-regulating cell surface receptor signaling pathway"/>
    <property type="evidence" value="ECO:0007669"/>
    <property type="project" value="TreeGrafter"/>
</dbReference>
<dbReference type="InterPro" id="IPR001368">
    <property type="entry name" value="TNFR/NGFR_Cys_rich_reg"/>
</dbReference>
<comment type="caution">
    <text evidence="1">Lacks conserved residue(s) required for the propagation of feature annotation.</text>
</comment>
<keyword evidence="5" id="KW-1185">Reference proteome</keyword>
<feature type="repeat" description="TNFR-Cys" evidence="1">
    <location>
        <begin position="36"/>
        <end position="78"/>
    </location>
</feature>
<keyword evidence="2" id="KW-0812">Transmembrane</keyword>
<feature type="domain" description="TNFR-Cys" evidence="3">
    <location>
        <begin position="36"/>
        <end position="78"/>
    </location>
</feature>